<evidence type="ECO:0000256" key="1">
    <source>
        <dbReference type="ARBA" id="ARBA00005104"/>
    </source>
</evidence>
<evidence type="ECO:0000256" key="3">
    <source>
        <dbReference type="ARBA" id="ARBA00023002"/>
    </source>
</evidence>
<dbReference type="InterPro" id="IPR002734">
    <property type="entry name" value="RibDG_C"/>
</dbReference>
<reference evidence="5 6" key="1">
    <citation type="submission" date="2018-10" db="EMBL/GenBank/DDBJ databases">
        <title>Sequencing the genomes of 1000 actinobacteria strains.</title>
        <authorList>
            <person name="Klenk H.-P."/>
        </authorList>
    </citation>
    <scope>NUCLEOTIDE SEQUENCE [LARGE SCALE GENOMIC DNA]</scope>
    <source>
        <strain evidence="5 6">DSM 44267</strain>
    </source>
</reference>
<protein>
    <submittedName>
        <fullName evidence="5">Riboflavin biosynthesis pyrimidine reductase</fullName>
    </submittedName>
</protein>
<dbReference type="PANTHER" id="PTHR38011:SF7">
    <property type="entry name" value="2,5-DIAMINO-6-RIBOSYLAMINO-4(3H)-PYRIMIDINONE 5'-PHOSPHATE REDUCTASE"/>
    <property type="match status" value="1"/>
</dbReference>
<dbReference type="Gene3D" id="3.40.430.10">
    <property type="entry name" value="Dihydrofolate Reductase, subunit A"/>
    <property type="match status" value="1"/>
</dbReference>
<feature type="domain" description="Bacterial bifunctional deaminase-reductase C-terminal" evidence="4">
    <location>
        <begin position="38"/>
        <end position="236"/>
    </location>
</feature>
<accession>A0A495XYT6</accession>
<dbReference type="OrthoDB" id="5243299at2"/>
<dbReference type="RefSeq" id="WP_121032041.1">
    <property type="nucleotide sequence ID" value="NZ_RBXT01000001.1"/>
</dbReference>
<evidence type="ECO:0000256" key="2">
    <source>
        <dbReference type="ARBA" id="ARBA00022857"/>
    </source>
</evidence>
<dbReference type="GO" id="GO:0009231">
    <property type="term" value="P:riboflavin biosynthetic process"/>
    <property type="evidence" value="ECO:0007669"/>
    <property type="project" value="InterPro"/>
</dbReference>
<evidence type="ECO:0000313" key="6">
    <source>
        <dbReference type="Proteomes" id="UP000278440"/>
    </source>
</evidence>
<evidence type="ECO:0000259" key="4">
    <source>
        <dbReference type="Pfam" id="PF01872"/>
    </source>
</evidence>
<comment type="pathway">
    <text evidence="1">Cofactor biosynthesis; riboflavin biosynthesis.</text>
</comment>
<sequence length="252" mass="26550">MRLLLQSPDAVSAAIGGELTPDALFEAYRPPVDTDRGWMRCNMVTSVDGAATGADGKSGSLNDDADHVVFEQLRAAAAAVVVGAGTIRAEGYPPLTVADDLVRLRRDRGLADRLVLVVVTQHGEVPPTVQGVTDGSVLVALPRSSGLVDEARGHVGDGNVLVCGDDHVEPDELVRQLGDRRLHHLLCEGGPGLLGTLLAAGLVDELCYTIAPHVVGGDAPRTVGERGTPAELDLRLLVEQDGTVMGRWLVRR</sequence>
<dbReference type="PANTHER" id="PTHR38011">
    <property type="entry name" value="DIHYDROFOLATE REDUCTASE FAMILY PROTEIN (AFU_ORTHOLOGUE AFUA_8G06820)"/>
    <property type="match status" value="1"/>
</dbReference>
<keyword evidence="6" id="KW-1185">Reference proteome</keyword>
<comment type="caution">
    <text evidence="5">The sequence shown here is derived from an EMBL/GenBank/DDBJ whole genome shotgun (WGS) entry which is preliminary data.</text>
</comment>
<dbReference type="InterPro" id="IPR050765">
    <property type="entry name" value="Riboflavin_Biosynth_HTPR"/>
</dbReference>
<dbReference type="AlphaFoldDB" id="A0A495XYT6"/>
<organism evidence="5 6">
    <name type="scientific">Terracoccus luteus</name>
    <dbReference type="NCBI Taxonomy" id="53356"/>
    <lineage>
        <taxon>Bacteria</taxon>
        <taxon>Bacillati</taxon>
        <taxon>Actinomycetota</taxon>
        <taxon>Actinomycetes</taxon>
        <taxon>Micrococcales</taxon>
        <taxon>Intrasporangiaceae</taxon>
        <taxon>Terracoccus</taxon>
    </lineage>
</organism>
<dbReference type="Pfam" id="PF01872">
    <property type="entry name" value="RibD_C"/>
    <property type="match status" value="1"/>
</dbReference>
<keyword evidence="3" id="KW-0560">Oxidoreductase</keyword>
<proteinExistence type="predicted"/>
<dbReference type="Proteomes" id="UP000278440">
    <property type="component" value="Unassembled WGS sequence"/>
</dbReference>
<keyword evidence="2" id="KW-0521">NADP</keyword>
<evidence type="ECO:0000313" key="5">
    <source>
        <dbReference type="EMBL" id="RKT77886.1"/>
    </source>
</evidence>
<dbReference type="InterPro" id="IPR024072">
    <property type="entry name" value="DHFR-like_dom_sf"/>
</dbReference>
<dbReference type="SUPFAM" id="SSF53597">
    <property type="entry name" value="Dihydrofolate reductase-like"/>
    <property type="match status" value="1"/>
</dbReference>
<dbReference type="EMBL" id="RBXT01000001">
    <property type="protein sequence ID" value="RKT77886.1"/>
    <property type="molecule type" value="Genomic_DNA"/>
</dbReference>
<name>A0A495XYT6_9MICO</name>
<dbReference type="GO" id="GO:0008703">
    <property type="term" value="F:5-amino-6-(5-phosphoribosylamino)uracil reductase activity"/>
    <property type="evidence" value="ECO:0007669"/>
    <property type="project" value="InterPro"/>
</dbReference>
<gene>
    <name evidence="5" type="ORF">DFJ68_1315</name>
</gene>